<dbReference type="Proteomes" id="UP000391834">
    <property type="component" value="Unassembled WGS sequence"/>
</dbReference>
<gene>
    <name evidence="1" type="ORF">PbJCM13498_30970</name>
</gene>
<organism evidence="1 2">
    <name type="scientific">Prolixibacter bellariivorans</name>
    <dbReference type="NCBI Taxonomy" id="314319"/>
    <lineage>
        <taxon>Bacteria</taxon>
        <taxon>Pseudomonadati</taxon>
        <taxon>Bacteroidota</taxon>
        <taxon>Bacteroidia</taxon>
        <taxon>Marinilabiliales</taxon>
        <taxon>Prolixibacteraceae</taxon>
        <taxon>Prolixibacter</taxon>
    </lineage>
</organism>
<evidence type="ECO:0000313" key="1">
    <source>
        <dbReference type="EMBL" id="GET34234.1"/>
    </source>
</evidence>
<keyword evidence="2" id="KW-1185">Reference proteome</keyword>
<dbReference type="Pfam" id="PF05593">
    <property type="entry name" value="RHS_repeat"/>
    <property type="match status" value="1"/>
</dbReference>
<comment type="caution">
    <text evidence="1">The sequence shown here is derived from an EMBL/GenBank/DDBJ whole genome shotgun (WGS) entry which is preliminary data.</text>
</comment>
<reference evidence="1 2" key="1">
    <citation type="submission" date="2019-10" db="EMBL/GenBank/DDBJ databases">
        <title>Prolixibacter strains distinguished by the presence of nitrate reductase genes were adept at nitrate-dependent anaerobic corrosion of metallic iron and carbon steel.</title>
        <authorList>
            <person name="Iino T."/>
            <person name="Shono N."/>
            <person name="Ito K."/>
            <person name="Nakamura R."/>
            <person name="Sueoka K."/>
            <person name="Harayama S."/>
            <person name="Ohkuma M."/>
        </authorList>
    </citation>
    <scope>NUCLEOTIDE SEQUENCE [LARGE SCALE GENOMIC DNA]</scope>
    <source>
        <strain evidence="1 2">JCM 13498</strain>
    </source>
</reference>
<proteinExistence type="predicted"/>
<accession>A0A5M4B2D1</accession>
<dbReference type="NCBIfam" id="TIGR01643">
    <property type="entry name" value="YD_repeat_2x"/>
    <property type="match status" value="1"/>
</dbReference>
<name>A0A5M4B2D1_9BACT</name>
<dbReference type="AlphaFoldDB" id="A0A5M4B2D1"/>
<evidence type="ECO:0000313" key="2">
    <source>
        <dbReference type="Proteomes" id="UP000391834"/>
    </source>
</evidence>
<dbReference type="EMBL" id="BLAX01000001">
    <property type="protein sequence ID" value="GET34234.1"/>
    <property type="molecule type" value="Genomic_DNA"/>
</dbReference>
<evidence type="ECO:0008006" key="3">
    <source>
        <dbReference type="Google" id="ProtNLM"/>
    </source>
</evidence>
<protein>
    <recommendedName>
        <fullName evidence="3">YD repeat-containing protein</fullName>
    </recommendedName>
</protein>
<dbReference type="InterPro" id="IPR031325">
    <property type="entry name" value="RHS_repeat"/>
</dbReference>
<sequence length="1118" mass="125623">MAQSTEQDDYSRYDAQIAFPTSPTAASLGEYGKYPVNLQNGLIDISIPLYTIKTQELTLPISLSYHASGIKVDEEASWVGLGWALNAGGVITKSTKGAPDESGYGFNLYYNDVPDASDIDLTTESDFEFVRNCFKGTFDREPDIYNYNFGGYSGQFVLGNDGEYHTMGLDNLKIQSSGLFAITVTAPDGRMYRFGMGTDGREAYEQTVIQPPNLSYTGLNQSVTAWYLTEIISSDRSDTIYFRYNSHLASSYNLGSQYQSYITEVDGVNPPPIGTQEYGWNATVASIGNSRQLSEIDFSNGKVLFNAIDDRQDSPITRLVNFQVFNKSSEDNAFHELKTINFLNDAYFDRSWHWHVVETYSSTGVEEKSLKLTGVDIVSPTQSQKSYRFEYNSTNLPARKTTAQDYWGYYNGVLTNDNLIPEVTLAHTSTTIGTANREPDAASMQACILKSITYPTGGRTEFTYEPNYYVSQSTYDGGQTKVISIVKNVMAVGHVSDPSLNIETKLVDEISFTPPLDGMTTLTYEFTTTYGVQYDNYPRLTLVDSVSDEVLFSELQHITDQPLNGTVQIYLRAGRTYHLRAETCDCTSPNSIIGAAYVSGTISYDDNIIVTDPQEWIPEMAGGLRIKKIENFDANSTVPSATKSYVYGDIQVSGNIGIGYLVSPNIDTHTKNLYLNHNESSLNNPSGSNDYTAILFYVNSNSYIDWGYNGNSPVEYGKVTEYSGTPFDNVGKTEYYFTRTEEIVGFFGNQYFPYDYLLYPKYKSGRLSEERKYRNDDDSYVLQQKNLYRYETKKGISVKAFKVLQKVYFSSASWDGASVTWPERYIPENYVLQLGNYKLKSTTTETYDESGAEPVVTTKYMKYDPVYFQLTSDSTVNSNGDIISGKYWYPYQDGELTGLTSAAVTALDQMVMNHQISDIVDQKDYKHGQLDTWLRKNYEMQTDGTVLLNNVEKSYLGNSLESQLAIDQYDDRKNVVQFTDQKRGITTSILYGYNQTLPVLYAKNLDYSTFSTALNSVLNSLGYNSIDALLQAVGKLYTSNEKLALKNFISALLNSSTIAGNDILVSFYTYEPLVGITSMTDPNGQTTYYNYDSFGRLESTRDSKGNIVQHYKYHYAQQ</sequence>
<dbReference type="InterPro" id="IPR006530">
    <property type="entry name" value="YD"/>
</dbReference>